<organism evidence="1 2">
    <name type="scientific">Streptomyces gossypii</name>
    <dbReference type="NCBI Taxonomy" id="2883101"/>
    <lineage>
        <taxon>Bacteria</taxon>
        <taxon>Bacillati</taxon>
        <taxon>Actinomycetota</taxon>
        <taxon>Actinomycetes</taxon>
        <taxon>Kitasatosporales</taxon>
        <taxon>Streptomycetaceae</taxon>
        <taxon>Streptomyces</taxon>
    </lineage>
</organism>
<reference evidence="1 2" key="1">
    <citation type="submission" date="2021-10" db="EMBL/GenBank/DDBJ databases">
        <title>Streptomyces gossypii sp. nov., isolated from soil collected from cotton field.</title>
        <authorList>
            <person name="Ge X."/>
            <person name="Chen X."/>
            <person name="Liu W."/>
        </authorList>
    </citation>
    <scope>NUCLEOTIDE SEQUENCE [LARGE SCALE GENOMIC DNA]</scope>
    <source>
        <strain evidence="1 2">N2-109</strain>
    </source>
</reference>
<comment type="caution">
    <text evidence="1">The sequence shown here is derived from an EMBL/GenBank/DDBJ whole genome shotgun (WGS) entry which is preliminary data.</text>
</comment>
<dbReference type="Proteomes" id="UP001156389">
    <property type="component" value="Unassembled WGS sequence"/>
</dbReference>
<keyword evidence="2" id="KW-1185">Reference proteome</keyword>
<accession>A0ABT2JXW0</accession>
<dbReference type="Pfam" id="PF24585">
    <property type="entry name" value="YunG"/>
    <property type="match status" value="1"/>
</dbReference>
<dbReference type="RefSeq" id="WP_260220066.1">
    <property type="nucleotide sequence ID" value="NZ_JAJAGO010000011.1"/>
</dbReference>
<dbReference type="EMBL" id="JAJAGO010000011">
    <property type="protein sequence ID" value="MCT2592739.1"/>
    <property type="molecule type" value="Genomic_DNA"/>
</dbReference>
<sequence length="74" mass="8275">MAPWTLHEIDLALRASWSADTCSPDDAARESWHHGSPSWGHCDITALFVHDRRREYEALRARLAALLGPLPAAK</sequence>
<name>A0ABT2JXW0_9ACTN</name>
<gene>
    <name evidence="1" type="ORF">LHJ74_22970</name>
</gene>
<evidence type="ECO:0000313" key="1">
    <source>
        <dbReference type="EMBL" id="MCT2592739.1"/>
    </source>
</evidence>
<proteinExistence type="predicted"/>
<dbReference type="InterPro" id="IPR056238">
    <property type="entry name" value="YunG-like"/>
</dbReference>
<evidence type="ECO:0000313" key="2">
    <source>
        <dbReference type="Proteomes" id="UP001156389"/>
    </source>
</evidence>
<protein>
    <submittedName>
        <fullName evidence="1">Uncharacterized protein</fullName>
    </submittedName>
</protein>